<dbReference type="SUPFAM" id="SSF64484">
    <property type="entry name" value="beta and beta-prime subunits of DNA dependent RNA-polymerase"/>
    <property type="match status" value="1"/>
</dbReference>
<dbReference type="GeneID" id="32877945"/>
<feature type="transmembrane region" description="Helical" evidence="1">
    <location>
        <begin position="167"/>
        <end position="184"/>
    </location>
</feature>
<sequence>MNYINYKNIIINKLIKNLTIYKKNLKIYKFNNFYKKKTPLEFINYLYKNYIKKNKINNKIINKNIIKKIDRDDFDILLDFANIKIKNTIKPIYGLLLNTNTQQYIYKILYYFNKKIIKFININTTIINIYNIYSLYIGNYKNIFIFINEIYNILKNKSLNKYLSSKYSLLIIYNSIIFSILYINNINKLNYSLSNIIIIAKKISNFIQIIKCNNIESTIIKNNIFSLYDINIINNSFIKYKLNECDYCPIPLSISLYTKKKENSNILKFNSSINNTLNFLNLIYTKEKIDWSIDSKINIIFSNLIPIGSGWYRLFYNS</sequence>
<dbReference type="RefSeq" id="YP_009363184.1">
    <property type="nucleotide sequence ID" value="NC_034636.1"/>
</dbReference>
<accession>A0A068W935</accession>
<dbReference type="AlphaFoldDB" id="A0A068W935"/>
<evidence type="ECO:0000313" key="3">
    <source>
        <dbReference type="Proteomes" id="UP000002899"/>
    </source>
</evidence>
<keyword evidence="3" id="KW-1185">Reference proteome</keyword>
<gene>
    <name evidence="2" type="primary">rpoC2.2</name>
</gene>
<evidence type="ECO:0000256" key="1">
    <source>
        <dbReference type="SAM" id="Phobius"/>
    </source>
</evidence>
<evidence type="ECO:0000313" key="2">
    <source>
        <dbReference type="EMBL" id="CDR32615.1"/>
    </source>
</evidence>
<keyword evidence="1" id="KW-0472">Membrane</keyword>
<reference evidence="2" key="1">
    <citation type="submission" date="2014-04" db="EMBL/GenBank/DDBJ databases">
        <title>Structure and function of the apicoplast genome of the human pathogen Babesia microti.</title>
        <authorList>
            <person name="Garg A."/>
            <person name="Stein A."/>
            <person name="Zhao W."/>
            <person name="Dwivedi A."/>
            <person name="Frutos R."/>
            <person name="Cornillot E."/>
            <person name="Ben Mamoun C."/>
        </authorList>
    </citation>
    <scope>NUCLEOTIDE SEQUENCE [LARGE SCALE GENOMIC DNA]</scope>
    <source>
        <strain evidence="2">RI</strain>
    </source>
</reference>
<name>A0A068W935_BABMR</name>
<keyword evidence="2" id="KW-0933">Apicoplast</keyword>
<dbReference type="EMBL" id="LK028575">
    <property type="protein sequence ID" value="CDR32615.1"/>
    <property type="molecule type" value="Genomic_DNA"/>
</dbReference>
<keyword evidence="1" id="KW-1133">Transmembrane helix</keyword>
<dbReference type="Proteomes" id="UP000002899">
    <property type="component" value="Apicoplast Pltd"/>
</dbReference>
<keyword evidence="1" id="KW-0812">Transmembrane</keyword>
<dbReference type="KEGG" id="bmic:B661_pgp02"/>
<geneLocation type="apicoplast" evidence="2"/>
<dbReference type="GO" id="GO:0000428">
    <property type="term" value="C:DNA-directed RNA polymerase complex"/>
    <property type="evidence" value="ECO:0007669"/>
    <property type="project" value="UniProtKB-KW"/>
</dbReference>
<proteinExistence type="predicted"/>
<protein>
    <submittedName>
        <fullName evidence="2">DNA-directed RNA polymerase subunit beta-like subunit, conserved in apicomplexa</fullName>
    </submittedName>
</protein>
<dbReference type="OrthoDB" id="366346at2759"/>
<dbReference type="VEuPathDB" id="PiroplasmaDB:BmR1_api00560"/>
<organism evidence="2 3">
    <name type="scientific">Babesia microti (strain RI)</name>
    <dbReference type="NCBI Taxonomy" id="1133968"/>
    <lineage>
        <taxon>Eukaryota</taxon>
        <taxon>Sar</taxon>
        <taxon>Alveolata</taxon>
        <taxon>Apicomplexa</taxon>
        <taxon>Aconoidasida</taxon>
        <taxon>Piroplasmida</taxon>
        <taxon>Babesiidae</taxon>
        <taxon>Babesia</taxon>
    </lineage>
</organism>
<keyword evidence="2" id="KW-0934">Plastid</keyword>